<dbReference type="Proteomes" id="UP000050761">
    <property type="component" value="Unassembled WGS sequence"/>
</dbReference>
<dbReference type="InterPro" id="IPR035109">
    <property type="entry name" value="ASPR"/>
</dbReference>
<dbReference type="WBParaSite" id="HPBE_0001016401-mRNA-1">
    <property type="protein sequence ID" value="HPBE_0001016401-mRNA-1"/>
    <property type="gene ID" value="HPBE_0001016401"/>
</dbReference>
<reference evidence="1 2" key="1">
    <citation type="submission" date="2018-11" db="EMBL/GenBank/DDBJ databases">
        <authorList>
            <consortium name="Pathogen Informatics"/>
        </authorList>
    </citation>
    <scope>NUCLEOTIDE SEQUENCE [LARGE SCALE GENOMIC DNA]</scope>
</reference>
<accession>A0A3P7Z1T3</accession>
<organism evidence="2 3">
    <name type="scientific">Heligmosomoides polygyrus</name>
    <name type="common">Parasitic roundworm</name>
    <dbReference type="NCBI Taxonomy" id="6339"/>
    <lineage>
        <taxon>Eukaryota</taxon>
        <taxon>Metazoa</taxon>
        <taxon>Ecdysozoa</taxon>
        <taxon>Nematoda</taxon>
        <taxon>Chromadorea</taxon>
        <taxon>Rhabditida</taxon>
        <taxon>Rhabditina</taxon>
        <taxon>Rhabditomorpha</taxon>
        <taxon>Strongyloidea</taxon>
        <taxon>Heligmosomidae</taxon>
        <taxon>Heligmosomoides</taxon>
    </lineage>
</organism>
<name>A0A183FQW3_HELPZ</name>
<sequence length="144" mass="15951">MKIAAGVAVVRADDAHAIANWPKCDLLEEYNFREDLKLEFLQKLFSYDSQKEELASLKYECALEGITGLMIREPSLCKGPSDGKGQLFRTTFTRPEGGESEKDIMDLAATTMKNAVGKKGSASEFGCNYAKKDGKHEVVCVFMK</sequence>
<dbReference type="Pfam" id="PF17641">
    <property type="entry name" value="ASPRs"/>
    <property type="match status" value="1"/>
</dbReference>
<dbReference type="AlphaFoldDB" id="A0A183FQW3"/>
<accession>A0A183FQW3</accession>
<proteinExistence type="predicted"/>
<gene>
    <name evidence="1" type="ORF">HPBE_LOCUS10165</name>
</gene>
<dbReference type="OrthoDB" id="5904859at2759"/>
<evidence type="ECO:0000313" key="1">
    <source>
        <dbReference type="EMBL" id="VDO83949.1"/>
    </source>
</evidence>
<reference evidence="3" key="2">
    <citation type="submission" date="2019-09" db="UniProtKB">
        <authorList>
            <consortium name="WormBaseParasite"/>
        </authorList>
    </citation>
    <scope>IDENTIFICATION</scope>
</reference>
<protein>
    <submittedName>
        <fullName evidence="3">SCP domain-containing protein</fullName>
    </submittedName>
</protein>
<dbReference type="EMBL" id="UZAH01026671">
    <property type="protein sequence ID" value="VDO83949.1"/>
    <property type="molecule type" value="Genomic_DNA"/>
</dbReference>
<keyword evidence="2" id="KW-1185">Reference proteome</keyword>
<evidence type="ECO:0000313" key="2">
    <source>
        <dbReference type="Proteomes" id="UP000050761"/>
    </source>
</evidence>
<evidence type="ECO:0000313" key="3">
    <source>
        <dbReference type="WBParaSite" id="HPBE_0001016401-mRNA-1"/>
    </source>
</evidence>